<reference evidence="2" key="1">
    <citation type="journal article" date="2023" name="Nat. Commun.">
        <title>Diploid and tetraploid genomes of Acorus and the evolution of monocots.</title>
        <authorList>
            <person name="Ma L."/>
            <person name="Liu K.W."/>
            <person name="Li Z."/>
            <person name="Hsiao Y.Y."/>
            <person name="Qi Y."/>
            <person name="Fu T."/>
            <person name="Tang G.D."/>
            <person name="Zhang D."/>
            <person name="Sun W.H."/>
            <person name="Liu D.K."/>
            <person name="Li Y."/>
            <person name="Chen G.Z."/>
            <person name="Liu X.D."/>
            <person name="Liao X.Y."/>
            <person name="Jiang Y.T."/>
            <person name="Yu X."/>
            <person name="Hao Y."/>
            <person name="Huang J."/>
            <person name="Zhao X.W."/>
            <person name="Ke S."/>
            <person name="Chen Y.Y."/>
            <person name="Wu W.L."/>
            <person name="Hsu J.L."/>
            <person name="Lin Y.F."/>
            <person name="Huang M.D."/>
            <person name="Li C.Y."/>
            <person name="Huang L."/>
            <person name="Wang Z.W."/>
            <person name="Zhao X."/>
            <person name="Zhong W.Y."/>
            <person name="Peng D.H."/>
            <person name="Ahmad S."/>
            <person name="Lan S."/>
            <person name="Zhang J.S."/>
            <person name="Tsai W.C."/>
            <person name="Van de Peer Y."/>
            <person name="Liu Z.J."/>
        </authorList>
    </citation>
    <scope>NUCLEOTIDE SEQUENCE</scope>
    <source>
        <strain evidence="2">CP</strain>
    </source>
</reference>
<dbReference type="EMBL" id="JAUJYO010000001">
    <property type="protein sequence ID" value="KAK1326799.1"/>
    <property type="molecule type" value="Genomic_DNA"/>
</dbReference>
<proteinExistence type="predicted"/>
<sequence>MNNAPSWADQWGATNDGDDNPSSTKTTEDSKKNKKLETVKAAASTGFGKAKAAAAVGAQKVKSGTSFGSKWLKTQYQKRSSK</sequence>
<comment type="caution">
    <text evidence="2">The sequence shown here is derived from an EMBL/GenBank/DDBJ whole genome shotgun (WGS) entry which is preliminary data.</text>
</comment>
<evidence type="ECO:0000256" key="1">
    <source>
        <dbReference type="SAM" id="MobiDB-lite"/>
    </source>
</evidence>
<evidence type="ECO:0000313" key="3">
    <source>
        <dbReference type="Proteomes" id="UP001180020"/>
    </source>
</evidence>
<feature type="region of interest" description="Disordered" evidence="1">
    <location>
        <begin position="1"/>
        <end position="36"/>
    </location>
</feature>
<feature type="compositionally biased region" description="Basic and acidic residues" evidence="1">
    <location>
        <begin position="26"/>
        <end position="36"/>
    </location>
</feature>
<gene>
    <name evidence="2" type="ORF">QJS10_CPA01g00875</name>
</gene>
<evidence type="ECO:0000313" key="2">
    <source>
        <dbReference type="EMBL" id="KAK1326799.1"/>
    </source>
</evidence>
<reference evidence="2" key="2">
    <citation type="submission" date="2023-06" db="EMBL/GenBank/DDBJ databases">
        <authorList>
            <person name="Ma L."/>
            <person name="Liu K.-W."/>
            <person name="Li Z."/>
            <person name="Hsiao Y.-Y."/>
            <person name="Qi Y."/>
            <person name="Fu T."/>
            <person name="Tang G."/>
            <person name="Zhang D."/>
            <person name="Sun W.-H."/>
            <person name="Liu D.-K."/>
            <person name="Li Y."/>
            <person name="Chen G.-Z."/>
            <person name="Liu X.-D."/>
            <person name="Liao X.-Y."/>
            <person name="Jiang Y.-T."/>
            <person name="Yu X."/>
            <person name="Hao Y."/>
            <person name="Huang J."/>
            <person name="Zhao X.-W."/>
            <person name="Ke S."/>
            <person name="Chen Y.-Y."/>
            <person name="Wu W.-L."/>
            <person name="Hsu J.-L."/>
            <person name="Lin Y.-F."/>
            <person name="Huang M.-D."/>
            <person name="Li C.-Y."/>
            <person name="Huang L."/>
            <person name="Wang Z.-W."/>
            <person name="Zhao X."/>
            <person name="Zhong W.-Y."/>
            <person name="Peng D.-H."/>
            <person name="Ahmad S."/>
            <person name="Lan S."/>
            <person name="Zhang J.-S."/>
            <person name="Tsai W.-C."/>
            <person name="Van De Peer Y."/>
            <person name="Liu Z.-J."/>
        </authorList>
    </citation>
    <scope>NUCLEOTIDE SEQUENCE</scope>
    <source>
        <strain evidence="2">CP</strain>
        <tissue evidence="2">Leaves</tissue>
    </source>
</reference>
<accession>A0AAV9FRX7</accession>
<protein>
    <submittedName>
        <fullName evidence="2">Uncharacterized protein</fullName>
    </submittedName>
</protein>
<dbReference type="AlphaFoldDB" id="A0AAV9FRX7"/>
<organism evidence="2 3">
    <name type="scientific">Acorus calamus</name>
    <name type="common">Sweet flag</name>
    <dbReference type="NCBI Taxonomy" id="4465"/>
    <lineage>
        <taxon>Eukaryota</taxon>
        <taxon>Viridiplantae</taxon>
        <taxon>Streptophyta</taxon>
        <taxon>Embryophyta</taxon>
        <taxon>Tracheophyta</taxon>
        <taxon>Spermatophyta</taxon>
        <taxon>Magnoliopsida</taxon>
        <taxon>Liliopsida</taxon>
        <taxon>Acoraceae</taxon>
        <taxon>Acorus</taxon>
    </lineage>
</organism>
<dbReference type="PANTHER" id="PTHR33386">
    <property type="entry name" value="OS02G0740600 PROTEIN"/>
    <property type="match status" value="1"/>
</dbReference>
<name>A0AAV9FRX7_ACOCL</name>
<keyword evidence="3" id="KW-1185">Reference proteome</keyword>
<dbReference type="PANTHER" id="PTHR33386:SF13">
    <property type="entry name" value="EXPRESSED PROTEIN"/>
    <property type="match status" value="1"/>
</dbReference>
<dbReference type="Proteomes" id="UP001180020">
    <property type="component" value="Unassembled WGS sequence"/>
</dbReference>